<feature type="domain" description="Transcription factor CBF/NF-Y/archaeal histone" evidence="8">
    <location>
        <begin position="137"/>
        <end position="200"/>
    </location>
</feature>
<comment type="similarity">
    <text evidence="6">Belongs to the NFYC/HAP5 subunit family.</text>
</comment>
<dbReference type="SUPFAM" id="SSF47113">
    <property type="entry name" value="Histone-fold"/>
    <property type="match status" value="1"/>
</dbReference>
<accession>J3MR80</accession>
<dbReference type="OMA" id="AMEMVIV"/>
<dbReference type="InterPro" id="IPR003958">
    <property type="entry name" value="CBFA_NFYB_domain"/>
</dbReference>
<dbReference type="CDD" id="cd22908">
    <property type="entry name" value="HFD_NFYC-like"/>
    <property type="match status" value="1"/>
</dbReference>
<dbReference type="GO" id="GO:0005634">
    <property type="term" value="C:nucleus"/>
    <property type="evidence" value="ECO:0007669"/>
    <property type="project" value="UniProtKB-SubCell"/>
</dbReference>
<evidence type="ECO:0000256" key="6">
    <source>
        <dbReference type="ARBA" id="ARBA00038129"/>
    </source>
</evidence>
<evidence type="ECO:0000256" key="2">
    <source>
        <dbReference type="ARBA" id="ARBA00023015"/>
    </source>
</evidence>
<keyword evidence="4" id="KW-0804">Transcription</keyword>
<organism evidence="9">
    <name type="scientific">Oryza brachyantha</name>
    <name type="common">malo sina</name>
    <dbReference type="NCBI Taxonomy" id="4533"/>
    <lineage>
        <taxon>Eukaryota</taxon>
        <taxon>Viridiplantae</taxon>
        <taxon>Streptophyta</taxon>
        <taxon>Embryophyta</taxon>
        <taxon>Tracheophyta</taxon>
        <taxon>Spermatophyta</taxon>
        <taxon>Magnoliopsida</taxon>
        <taxon>Liliopsida</taxon>
        <taxon>Poales</taxon>
        <taxon>Poaceae</taxon>
        <taxon>BOP clade</taxon>
        <taxon>Oryzoideae</taxon>
        <taxon>Oryzeae</taxon>
        <taxon>Oryzinae</taxon>
        <taxon>Oryza</taxon>
    </lineage>
</organism>
<evidence type="ECO:0000256" key="3">
    <source>
        <dbReference type="ARBA" id="ARBA00023125"/>
    </source>
</evidence>
<feature type="region of interest" description="Disordered" evidence="7">
    <location>
        <begin position="256"/>
        <end position="286"/>
    </location>
</feature>
<dbReference type="GO" id="GO:0000981">
    <property type="term" value="F:DNA-binding transcription factor activity, RNA polymerase II-specific"/>
    <property type="evidence" value="ECO:0007669"/>
    <property type="project" value="TreeGrafter"/>
</dbReference>
<dbReference type="HOGENOM" id="CLU_045277_0_0_1"/>
<proteinExistence type="inferred from homology"/>
<dbReference type="Gene3D" id="1.10.20.10">
    <property type="entry name" value="Histone, subunit A"/>
    <property type="match status" value="1"/>
</dbReference>
<dbReference type="GO" id="GO:0046982">
    <property type="term" value="F:protein heterodimerization activity"/>
    <property type="evidence" value="ECO:0007669"/>
    <property type="project" value="InterPro"/>
</dbReference>
<name>J3MR80_ORYBR</name>
<evidence type="ECO:0000313" key="10">
    <source>
        <dbReference type="Proteomes" id="UP000006038"/>
    </source>
</evidence>
<keyword evidence="3" id="KW-0238">DNA-binding</keyword>
<dbReference type="Gramene" id="OB08G16090.1">
    <property type="protein sequence ID" value="OB08G16090.1"/>
    <property type="gene ID" value="OB08G16090"/>
</dbReference>
<dbReference type="PANTHER" id="PTHR10252">
    <property type="entry name" value="HISTONE-LIKE TRANSCRIPTION FACTOR CCAAT-RELATED"/>
    <property type="match status" value="1"/>
</dbReference>
<protein>
    <submittedName>
        <fullName evidence="9">Nuclear transcription factor Y subunit C</fullName>
    </submittedName>
</protein>
<dbReference type="STRING" id="4533.J3MR80"/>
<evidence type="ECO:0000256" key="1">
    <source>
        <dbReference type="ARBA" id="ARBA00004123"/>
    </source>
</evidence>
<evidence type="ECO:0000259" key="8">
    <source>
        <dbReference type="Pfam" id="PF00808"/>
    </source>
</evidence>
<dbReference type="Proteomes" id="UP000006038">
    <property type="component" value="Chromosome 8"/>
</dbReference>
<dbReference type="AlphaFoldDB" id="J3MR80"/>
<dbReference type="InterPro" id="IPR050568">
    <property type="entry name" value="Transcr_DNA_Rep_Reg"/>
</dbReference>
<evidence type="ECO:0000256" key="7">
    <source>
        <dbReference type="SAM" id="MobiDB-lite"/>
    </source>
</evidence>
<dbReference type="PANTHER" id="PTHR10252:SF145">
    <property type="entry name" value="NUCLEAR TRANSCRIPTION FACTOR Y SUBUNIT C-4"/>
    <property type="match status" value="1"/>
</dbReference>
<evidence type="ECO:0000256" key="5">
    <source>
        <dbReference type="ARBA" id="ARBA00023242"/>
    </source>
</evidence>
<dbReference type="eggNOG" id="KOG1657">
    <property type="taxonomic scope" value="Eukaryota"/>
</dbReference>
<dbReference type="GO" id="GO:0000978">
    <property type="term" value="F:RNA polymerase II cis-regulatory region sequence-specific DNA binding"/>
    <property type="evidence" value="ECO:0007669"/>
    <property type="project" value="TreeGrafter"/>
</dbReference>
<dbReference type="FunFam" id="1.10.20.10:FF:000006">
    <property type="entry name" value="Nuclear transcription factor Y subunit gamma"/>
    <property type="match status" value="1"/>
</dbReference>
<dbReference type="Pfam" id="PF00808">
    <property type="entry name" value="CBFD_NFYB_HMF"/>
    <property type="match status" value="1"/>
</dbReference>
<keyword evidence="2" id="KW-0805">Transcription regulation</keyword>
<keyword evidence="10" id="KW-1185">Reference proteome</keyword>
<reference evidence="9" key="2">
    <citation type="submission" date="2013-04" db="UniProtKB">
        <authorList>
            <consortium name="EnsemblPlants"/>
        </authorList>
    </citation>
    <scope>IDENTIFICATION</scope>
</reference>
<evidence type="ECO:0000313" key="9">
    <source>
        <dbReference type="EnsemblPlants" id="OB08G16090.1"/>
    </source>
</evidence>
<reference evidence="9" key="1">
    <citation type="journal article" date="2013" name="Nat. Commun.">
        <title>Whole-genome sequencing of Oryza brachyantha reveals mechanisms underlying Oryza genome evolution.</title>
        <authorList>
            <person name="Chen J."/>
            <person name="Huang Q."/>
            <person name="Gao D."/>
            <person name="Wang J."/>
            <person name="Lang Y."/>
            <person name="Liu T."/>
            <person name="Li B."/>
            <person name="Bai Z."/>
            <person name="Luis Goicoechea J."/>
            <person name="Liang C."/>
            <person name="Chen C."/>
            <person name="Zhang W."/>
            <person name="Sun S."/>
            <person name="Liao Y."/>
            <person name="Zhang X."/>
            <person name="Yang L."/>
            <person name="Song C."/>
            <person name="Wang M."/>
            <person name="Shi J."/>
            <person name="Liu G."/>
            <person name="Liu J."/>
            <person name="Zhou H."/>
            <person name="Zhou W."/>
            <person name="Yu Q."/>
            <person name="An N."/>
            <person name="Chen Y."/>
            <person name="Cai Q."/>
            <person name="Wang B."/>
            <person name="Liu B."/>
            <person name="Min J."/>
            <person name="Huang Y."/>
            <person name="Wu H."/>
            <person name="Li Z."/>
            <person name="Zhang Y."/>
            <person name="Yin Y."/>
            <person name="Song W."/>
            <person name="Jiang J."/>
            <person name="Jackson S.A."/>
            <person name="Wing R.A."/>
            <person name="Wang J."/>
            <person name="Chen M."/>
        </authorList>
    </citation>
    <scope>NUCLEOTIDE SEQUENCE [LARGE SCALE GENOMIC DNA]</scope>
    <source>
        <strain evidence="9">cv. IRGC 101232</strain>
    </source>
</reference>
<comment type="subcellular location">
    <subcellularLocation>
        <location evidence="1">Nucleus</location>
    </subcellularLocation>
</comment>
<keyword evidence="5" id="KW-0539">Nucleus</keyword>
<dbReference type="EnsemblPlants" id="OB08G16090.1">
    <property type="protein sequence ID" value="OB08G16090.1"/>
    <property type="gene ID" value="OB08G16090"/>
</dbReference>
<dbReference type="InterPro" id="IPR009072">
    <property type="entry name" value="Histone-fold"/>
</dbReference>
<feature type="compositionally biased region" description="Low complexity" evidence="7">
    <location>
        <begin position="256"/>
        <end position="278"/>
    </location>
</feature>
<evidence type="ECO:0000256" key="4">
    <source>
        <dbReference type="ARBA" id="ARBA00023163"/>
    </source>
</evidence>
<sequence>MATCGSALYGPHSMLHEHLNDPTAVAHWSASLGMDHPKHNKANEGLTGDNHDDTYAVTTYQPLVMVHGNASGSAAFPTASEGAPVYPASNPPQLPEQPQLAIQQVQQLQEQQKQQLQAFWADQMTEIEQMSEFKLPNLPLARIKRIMKADEDVKMIAGEAPALFAKACEMFILDLTMRSWQQTEENRRRTVQRNDIEAAIKKTDIFDFLVDIFDHQEGGTGSQVASMNAMVSPYAPGVAFPYELYPNQHPLVLMWPPQEQHEQWPPQDYQQQQQQQQDSGGGGQDE</sequence>